<reference evidence="2" key="1">
    <citation type="journal article" date="2020" name="Stud. Mycol.">
        <title>101 Dothideomycetes genomes: a test case for predicting lifestyles and emergence of pathogens.</title>
        <authorList>
            <person name="Haridas S."/>
            <person name="Albert R."/>
            <person name="Binder M."/>
            <person name="Bloem J."/>
            <person name="Labutti K."/>
            <person name="Salamov A."/>
            <person name="Andreopoulos B."/>
            <person name="Baker S."/>
            <person name="Barry K."/>
            <person name="Bills G."/>
            <person name="Bluhm B."/>
            <person name="Cannon C."/>
            <person name="Castanera R."/>
            <person name="Culley D."/>
            <person name="Daum C."/>
            <person name="Ezra D."/>
            <person name="Gonzalez J."/>
            <person name="Henrissat B."/>
            <person name="Kuo A."/>
            <person name="Liang C."/>
            <person name="Lipzen A."/>
            <person name="Lutzoni F."/>
            <person name="Magnuson J."/>
            <person name="Mondo S."/>
            <person name="Nolan M."/>
            <person name="Ohm R."/>
            <person name="Pangilinan J."/>
            <person name="Park H.-J."/>
            <person name="Ramirez L."/>
            <person name="Alfaro M."/>
            <person name="Sun H."/>
            <person name="Tritt A."/>
            <person name="Yoshinaga Y."/>
            <person name="Zwiers L.-H."/>
            <person name="Turgeon B."/>
            <person name="Goodwin S."/>
            <person name="Spatafora J."/>
            <person name="Crous P."/>
            <person name="Grigoriev I."/>
        </authorList>
    </citation>
    <scope>NUCLEOTIDE SEQUENCE</scope>
    <source>
        <strain evidence="2">CBS 123094</strain>
    </source>
</reference>
<evidence type="ECO:0000313" key="3">
    <source>
        <dbReference type="Proteomes" id="UP000799779"/>
    </source>
</evidence>
<feature type="region of interest" description="Disordered" evidence="1">
    <location>
        <begin position="408"/>
        <end position="429"/>
    </location>
</feature>
<dbReference type="EMBL" id="ML977574">
    <property type="protein sequence ID" value="KAF2002976.1"/>
    <property type="molecule type" value="Genomic_DNA"/>
</dbReference>
<name>A0A6A5WZL6_9PLEO</name>
<organism evidence="2 3">
    <name type="scientific">Amniculicola lignicola CBS 123094</name>
    <dbReference type="NCBI Taxonomy" id="1392246"/>
    <lineage>
        <taxon>Eukaryota</taxon>
        <taxon>Fungi</taxon>
        <taxon>Dikarya</taxon>
        <taxon>Ascomycota</taxon>
        <taxon>Pezizomycotina</taxon>
        <taxon>Dothideomycetes</taxon>
        <taxon>Pleosporomycetidae</taxon>
        <taxon>Pleosporales</taxon>
        <taxon>Amniculicolaceae</taxon>
        <taxon>Amniculicola</taxon>
    </lineage>
</organism>
<accession>A0A6A5WZL6</accession>
<gene>
    <name evidence="2" type="ORF">P154DRAFT_520339</name>
</gene>
<dbReference type="OrthoDB" id="3886371at2759"/>
<proteinExistence type="predicted"/>
<evidence type="ECO:0000256" key="1">
    <source>
        <dbReference type="SAM" id="MobiDB-lite"/>
    </source>
</evidence>
<sequence length="429" mass="47764">MPPYQHIFRADAVLNVWRNLRNTRDQNDLLLTFHYPGDAGDARRAKYGDAWGKGTAVENAGENGDVVGKKGGKDGGKGNIKMGDKLAGKSMGFVVPWRSMQTQKRELREKEKELAEALVVLAGEVAFTDLSQNLQISLTNNPLIQIRHLCVGISRQLSIVDLQMADNAPFSQGKNLYTGGEIARKFLPTITTLFNQRPAPQRMIFELLMELKDLVYAGMAGCNEEVLEWEVGGFDTFEELDEVFLKCLTPVPIDADLSSRKKRLASRSVASLRNTTTTSWTDTSNTWLSDPSEIYYHLESLSTTSAALSHLKSTSSAISVSDFAAKSMITLRRLLSRHDLTSFELAKKQRKGRCAEYARCMKWAGVTWRQGGGCRRGCSNEDEDPSALPSWHRSSRWFVEDGEGTKMVGNGETIDRKALRDNGNASSRR</sequence>
<keyword evidence="3" id="KW-1185">Reference proteome</keyword>
<dbReference type="AlphaFoldDB" id="A0A6A5WZL6"/>
<dbReference type="Proteomes" id="UP000799779">
    <property type="component" value="Unassembled WGS sequence"/>
</dbReference>
<evidence type="ECO:0000313" key="2">
    <source>
        <dbReference type="EMBL" id="KAF2002976.1"/>
    </source>
</evidence>
<protein>
    <submittedName>
        <fullName evidence="2">Uncharacterized protein</fullName>
    </submittedName>
</protein>